<reference evidence="2" key="1">
    <citation type="journal article" date="2015" name="Nature">
        <title>Complex archaea that bridge the gap between prokaryotes and eukaryotes.</title>
        <authorList>
            <person name="Spang A."/>
            <person name="Saw J.H."/>
            <person name="Jorgensen S.L."/>
            <person name="Zaremba-Niedzwiedzka K."/>
            <person name="Martijn J."/>
            <person name="Lind A.E."/>
            <person name="van Eijk R."/>
            <person name="Schleper C."/>
            <person name="Guy L."/>
            <person name="Ettema T.J."/>
        </authorList>
    </citation>
    <scope>NUCLEOTIDE SEQUENCE</scope>
</reference>
<evidence type="ECO:0000256" key="1">
    <source>
        <dbReference type="SAM" id="MobiDB-lite"/>
    </source>
</evidence>
<evidence type="ECO:0000313" key="2">
    <source>
        <dbReference type="EMBL" id="KKK75803.1"/>
    </source>
</evidence>
<organism evidence="2">
    <name type="scientific">marine sediment metagenome</name>
    <dbReference type="NCBI Taxonomy" id="412755"/>
    <lineage>
        <taxon>unclassified sequences</taxon>
        <taxon>metagenomes</taxon>
        <taxon>ecological metagenomes</taxon>
    </lineage>
</organism>
<name>A0A0F8Y3F2_9ZZZZ</name>
<dbReference type="AlphaFoldDB" id="A0A0F8Y3F2"/>
<dbReference type="EMBL" id="LAZR01055693">
    <property type="protein sequence ID" value="KKK75803.1"/>
    <property type="molecule type" value="Genomic_DNA"/>
</dbReference>
<feature type="region of interest" description="Disordered" evidence="1">
    <location>
        <begin position="64"/>
        <end position="90"/>
    </location>
</feature>
<proteinExistence type="predicted"/>
<comment type="caution">
    <text evidence="2">The sequence shown here is derived from an EMBL/GenBank/DDBJ whole genome shotgun (WGS) entry which is preliminary data.</text>
</comment>
<feature type="compositionally biased region" description="Polar residues" evidence="1">
    <location>
        <begin position="64"/>
        <end position="74"/>
    </location>
</feature>
<sequence length="90" mass="10404">MRQHTSPRHTAHLQENSKAREVYVLRNRSNGKDIRLVIHRNPCIVCAEHLLECVWDNFRVLPNLNPQSDESPATPSDRPTGDQEPPLPFR</sequence>
<accession>A0A0F8Y3F2</accession>
<protein>
    <submittedName>
        <fullName evidence="2">Uncharacterized protein</fullName>
    </submittedName>
</protein>
<gene>
    <name evidence="2" type="ORF">LCGC14_2870040</name>
</gene>